<dbReference type="InterPro" id="IPR016024">
    <property type="entry name" value="ARM-type_fold"/>
</dbReference>
<name>E4XWK9_OIKDI</name>
<keyword evidence="2" id="KW-1185">Reference proteome</keyword>
<sequence>MPDTTCWFDGSTAQRKIAKAKGEEQLKALVTAPVNLSILKFSNPSRVDHREKVFKGLVPSNLFSAANVLANKKQFRAKKCPPMCPQRPFYSNMLEEGGRKKKSKEELPPLRLSQHRKSIFVMPRPRKRERDWTKTTIARLSKRCSWWIAKKVMHDDPLSAREQVIGNIMRFHGECSDNGSEPELLPAIATEADRESFYNRCATHGIMMRKAAHLPVPNDERMTLKELAMANQRDLFGNQRTMMEWEFQMISKHNQKRLPVMENIERDAALPKCRPRSAAYNLQVTSNASILAEMTDTEEFENDENEEPLNIAVKVWQAAWGNSANWIDLSLHELRLILERKETLLKENCMSALAASIIYGRKTKHLSADEKFKLDEELSSVSLEQLNSSNIRVKLAACAIILITPIPGHEQSLLKVLNEIVNVETEISDVLFACCMLAHIGGDDIHDNVSFILFQDYVTYRKPYILKQLKKISKGNPKTHKILAEFLNSGIPEERAISCYVLSELDAEMLSDAIEDKLVEMQWYDQIKSVQRAALVCLHKTGRESKVFEFILNLLADSLESVKKHDVTVAALEWIVNNSKRVKDTWSGSVDNFFIRRWLNFENCENIKFCRKIAKK</sequence>
<organism evidence="1">
    <name type="scientific">Oikopleura dioica</name>
    <name type="common">Tunicate</name>
    <dbReference type="NCBI Taxonomy" id="34765"/>
    <lineage>
        <taxon>Eukaryota</taxon>
        <taxon>Metazoa</taxon>
        <taxon>Chordata</taxon>
        <taxon>Tunicata</taxon>
        <taxon>Appendicularia</taxon>
        <taxon>Copelata</taxon>
        <taxon>Oikopleuridae</taxon>
        <taxon>Oikopleura</taxon>
    </lineage>
</organism>
<dbReference type="SUPFAM" id="SSF48371">
    <property type="entry name" value="ARM repeat"/>
    <property type="match status" value="1"/>
</dbReference>
<evidence type="ECO:0000313" key="2">
    <source>
        <dbReference type="Proteomes" id="UP000001307"/>
    </source>
</evidence>
<dbReference type="Proteomes" id="UP000001307">
    <property type="component" value="Unassembled WGS sequence"/>
</dbReference>
<dbReference type="InParanoid" id="E4XWK9"/>
<accession>E4XWK9</accession>
<protein>
    <submittedName>
        <fullName evidence="1">Uncharacterized protein</fullName>
    </submittedName>
</protein>
<gene>
    <name evidence="1" type="ORF">GSOID_T00007030001</name>
</gene>
<reference evidence="1" key="1">
    <citation type="journal article" date="2010" name="Science">
        <title>Plasticity of animal genome architecture unmasked by rapid evolution of a pelagic tunicate.</title>
        <authorList>
            <person name="Denoeud F."/>
            <person name="Henriet S."/>
            <person name="Mungpakdee S."/>
            <person name="Aury J.M."/>
            <person name="Da Silva C."/>
            <person name="Brinkmann H."/>
            <person name="Mikhaleva J."/>
            <person name="Olsen L.C."/>
            <person name="Jubin C."/>
            <person name="Canestro C."/>
            <person name="Bouquet J.M."/>
            <person name="Danks G."/>
            <person name="Poulain J."/>
            <person name="Campsteijn C."/>
            <person name="Adamski M."/>
            <person name="Cross I."/>
            <person name="Yadetie F."/>
            <person name="Muffato M."/>
            <person name="Louis A."/>
            <person name="Butcher S."/>
            <person name="Tsagkogeorga G."/>
            <person name="Konrad A."/>
            <person name="Singh S."/>
            <person name="Jensen M.F."/>
            <person name="Cong E.H."/>
            <person name="Eikeseth-Otteraa H."/>
            <person name="Noel B."/>
            <person name="Anthouard V."/>
            <person name="Porcel B.M."/>
            <person name="Kachouri-Lafond R."/>
            <person name="Nishino A."/>
            <person name="Ugolini M."/>
            <person name="Chourrout P."/>
            <person name="Nishida H."/>
            <person name="Aasland R."/>
            <person name="Huzurbazar S."/>
            <person name="Westhof E."/>
            <person name="Delsuc F."/>
            <person name="Lehrach H."/>
            <person name="Reinhardt R."/>
            <person name="Weissenbach J."/>
            <person name="Roy S.W."/>
            <person name="Artiguenave F."/>
            <person name="Postlethwait J.H."/>
            <person name="Manak J.R."/>
            <person name="Thompson E.M."/>
            <person name="Jaillon O."/>
            <person name="Du Pasquier L."/>
            <person name="Boudinot P."/>
            <person name="Liberles D.A."/>
            <person name="Volff J.N."/>
            <person name="Philippe H."/>
            <person name="Lenhard B."/>
            <person name="Roest Crollius H."/>
            <person name="Wincker P."/>
            <person name="Chourrout D."/>
        </authorList>
    </citation>
    <scope>NUCLEOTIDE SEQUENCE [LARGE SCALE GENOMIC DNA]</scope>
</reference>
<evidence type="ECO:0000313" key="1">
    <source>
        <dbReference type="EMBL" id="CBY14064.1"/>
    </source>
</evidence>
<proteinExistence type="predicted"/>
<dbReference type="EMBL" id="FN653247">
    <property type="protein sequence ID" value="CBY14064.1"/>
    <property type="molecule type" value="Genomic_DNA"/>
</dbReference>
<dbReference type="AlphaFoldDB" id="E4XWK9"/>